<proteinExistence type="predicted"/>
<accession>A0AAD7FKB7</accession>
<dbReference type="Proteomes" id="UP001221142">
    <property type="component" value="Unassembled WGS sequence"/>
</dbReference>
<feature type="compositionally biased region" description="Pro residues" evidence="1">
    <location>
        <begin position="221"/>
        <end position="258"/>
    </location>
</feature>
<sequence>MHEMPPVMDYPVGWESGDPPRPSDKAIEANYHEIQRVCALDPWPVVSSQTRMQGSNRTSLTCGAEDPLDYIYDDSTPTRPQILALPLQLDASAVSRKRKRSNGCGNPVHSIAVFSPQTQMWRAAETGLHPMMSITPLETRYFSTETRRVLGLGQKGCGCERTGIGCRFCGNPLGAVFAPCPGHQVSQKGNNYYSILPSAVSPSPSEHDMRIPARPLSPVEPEAPPPRLSPLLTPSPPRVPIPYPVPRGPPPRPPPPLRPLSALPRPIPLSVRPPVPVPTGPPPRPPPPLRPLSVVSRDDEMNVPARQRRPRHPTSPSPPPSRIFLFEAEITPTPSPEIPHVGLPVYQNPFSAARSGSWESIEETVSVPFESMSDASAEARDEGELGAGDSPVIQASDPEIQHLISLPQMLVQARLRNRGY</sequence>
<comment type="caution">
    <text evidence="2">The sequence shown here is derived from an EMBL/GenBank/DDBJ whole genome shotgun (WGS) entry which is preliminary data.</text>
</comment>
<feature type="region of interest" description="Disordered" evidence="1">
    <location>
        <begin position="372"/>
        <end position="393"/>
    </location>
</feature>
<feature type="region of interest" description="Disordered" evidence="1">
    <location>
        <begin position="1"/>
        <end position="24"/>
    </location>
</feature>
<dbReference type="AlphaFoldDB" id="A0AAD7FKB7"/>
<name>A0AAD7FKB7_9AGAR</name>
<feature type="region of interest" description="Disordered" evidence="1">
    <location>
        <begin position="200"/>
        <end position="296"/>
    </location>
</feature>
<evidence type="ECO:0000256" key="1">
    <source>
        <dbReference type="SAM" id="MobiDB-lite"/>
    </source>
</evidence>
<reference evidence="2" key="1">
    <citation type="submission" date="2023-03" db="EMBL/GenBank/DDBJ databases">
        <title>Massive genome expansion in bonnet fungi (Mycena s.s.) driven by repeated elements and novel gene families across ecological guilds.</title>
        <authorList>
            <consortium name="Lawrence Berkeley National Laboratory"/>
            <person name="Harder C.B."/>
            <person name="Miyauchi S."/>
            <person name="Viragh M."/>
            <person name="Kuo A."/>
            <person name="Thoen E."/>
            <person name="Andreopoulos B."/>
            <person name="Lu D."/>
            <person name="Skrede I."/>
            <person name="Drula E."/>
            <person name="Henrissat B."/>
            <person name="Morin E."/>
            <person name="Kohler A."/>
            <person name="Barry K."/>
            <person name="LaButti K."/>
            <person name="Morin E."/>
            <person name="Salamov A."/>
            <person name="Lipzen A."/>
            <person name="Mereny Z."/>
            <person name="Hegedus B."/>
            <person name="Baldrian P."/>
            <person name="Stursova M."/>
            <person name="Weitz H."/>
            <person name="Taylor A."/>
            <person name="Grigoriev I.V."/>
            <person name="Nagy L.G."/>
            <person name="Martin F."/>
            <person name="Kauserud H."/>
        </authorList>
    </citation>
    <scope>NUCLEOTIDE SEQUENCE</scope>
    <source>
        <strain evidence="2">9284</strain>
    </source>
</reference>
<organism evidence="2 3">
    <name type="scientific">Roridomyces roridus</name>
    <dbReference type="NCBI Taxonomy" id="1738132"/>
    <lineage>
        <taxon>Eukaryota</taxon>
        <taxon>Fungi</taxon>
        <taxon>Dikarya</taxon>
        <taxon>Basidiomycota</taxon>
        <taxon>Agaricomycotina</taxon>
        <taxon>Agaricomycetes</taxon>
        <taxon>Agaricomycetidae</taxon>
        <taxon>Agaricales</taxon>
        <taxon>Marasmiineae</taxon>
        <taxon>Mycenaceae</taxon>
        <taxon>Roridomyces</taxon>
    </lineage>
</organism>
<protein>
    <submittedName>
        <fullName evidence="2">Uncharacterized protein</fullName>
    </submittedName>
</protein>
<evidence type="ECO:0000313" key="2">
    <source>
        <dbReference type="EMBL" id="KAJ7629075.1"/>
    </source>
</evidence>
<evidence type="ECO:0000313" key="3">
    <source>
        <dbReference type="Proteomes" id="UP001221142"/>
    </source>
</evidence>
<feature type="compositionally biased region" description="Pro residues" evidence="1">
    <location>
        <begin position="265"/>
        <end position="290"/>
    </location>
</feature>
<keyword evidence="3" id="KW-1185">Reference proteome</keyword>
<feature type="region of interest" description="Disordered" evidence="1">
    <location>
        <begin position="302"/>
        <end position="321"/>
    </location>
</feature>
<dbReference type="EMBL" id="JARKIF010000010">
    <property type="protein sequence ID" value="KAJ7629075.1"/>
    <property type="molecule type" value="Genomic_DNA"/>
</dbReference>
<gene>
    <name evidence="2" type="ORF">FB45DRAFT_1004460</name>
</gene>